<sequence length="190" mass="22353">MALALQGILIMVGVASVSGRLCTPLDTIAQALDDPPNALRLMQDADQSYFLVYHSKDRMFQHKYPCLRATRKAVHKNKTTYEYDYQLGPKITIDYRLVELDKTDDAYPYPNEFSIDIRRGSEKWLQDFQILYTDYKNCVLFSSWSLGYQVWMESSYLKEKRKVPEVCAFLYQLLEPRNRYVVYKGRKCLK</sequence>
<dbReference type="InterPro" id="IPR012674">
    <property type="entry name" value="Calycin"/>
</dbReference>
<dbReference type="GO" id="GO:0043176">
    <property type="term" value="F:amine binding"/>
    <property type="evidence" value="ECO:0007669"/>
    <property type="project" value="InterPro"/>
</dbReference>
<dbReference type="EMBL" id="GFPF01004346">
    <property type="protein sequence ID" value="MAA15492.1"/>
    <property type="molecule type" value="Transcribed_RNA"/>
</dbReference>
<feature type="chain" id="PRO_5012171929" evidence="1">
    <location>
        <begin position="20"/>
        <end position="190"/>
    </location>
</feature>
<dbReference type="AlphaFoldDB" id="A0A224YNQ6"/>
<keyword evidence="1" id="KW-0732">Signal</keyword>
<organism evidence="2">
    <name type="scientific">Rhipicephalus zambeziensis</name>
    <dbReference type="NCBI Taxonomy" id="60191"/>
    <lineage>
        <taxon>Eukaryota</taxon>
        <taxon>Metazoa</taxon>
        <taxon>Ecdysozoa</taxon>
        <taxon>Arthropoda</taxon>
        <taxon>Chelicerata</taxon>
        <taxon>Arachnida</taxon>
        <taxon>Acari</taxon>
        <taxon>Parasitiformes</taxon>
        <taxon>Ixodida</taxon>
        <taxon>Ixodoidea</taxon>
        <taxon>Ixodidae</taxon>
        <taxon>Rhipicephalinae</taxon>
        <taxon>Rhipicephalus</taxon>
        <taxon>Rhipicephalus</taxon>
    </lineage>
</organism>
<reference evidence="2" key="1">
    <citation type="journal article" date="2017" name="Parasit. Vectors">
        <title>Sialotranscriptomics of Rhipicephalus zambeziensis reveals intricate expression profiles of secretory proteins and suggests tight temporal transcriptional regulation during blood-feeding.</title>
        <authorList>
            <person name="de Castro M.H."/>
            <person name="de Klerk D."/>
            <person name="Pienaar R."/>
            <person name="Rees D.J.G."/>
            <person name="Mans B.J."/>
        </authorList>
    </citation>
    <scope>NUCLEOTIDE SEQUENCE</scope>
    <source>
        <tissue evidence="2">Salivary glands</tissue>
    </source>
</reference>
<dbReference type="SUPFAM" id="SSF50814">
    <property type="entry name" value="Lipocalins"/>
    <property type="match status" value="1"/>
</dbReference>
<evidence type="ECO:0000313" key="2">
    <source>
        <dbReference type="EMBL" id="MAA15492.1"/>
    </source>
</evidence>
<proteinExistence type="predicted"/>
<dbReference type="Pfam" id="PF02098">
    <property type="entry name" value="His_binding"/>
    <property type="match status" value="1"/>
</dbReference>
<name>A0A224YNQ6_9ACAR</name>
<dbReference type="GO" id="GO:0030682">
    <property type="term" value="P:symbiont-mediated perturbation of host defenses"/>
    <property type="evidence" value="ECO:0007669"/>
    <property type="project" value="InterPro"/>
</dbReference>
<dbReference type="InterPro" id="IPR002970">
    <property type="entry name" value="Tick_his-bd"/>
</dbReference>
<evidence type="ECO:0000256" key="1">
    <source>
        <dbReference type="SAM" id="SignalP"/>
    </source>
</evidence>
<feature type="signal peptide" evidence="1">
    <location>
        <begin position="1"/>
        <end position="19"/>
    </location>
</feature>
<protein>
    <submittedName>
        <fullName evidence="2">Lipocalin</fullName>
    </submittedName>
</protein>
<accession>A0A224YNQ6</accession>
<dbReference type="Gene3D" id="2.40.128.20">
    <property type="match status" value="1"/>
</dbReference>